<dbReference type="RefSeq" id="WP_318650096.1">
    <property type="nucleotide sequence ID" value="NZ_CP137852.1"/>
</dbReference>
<feature type="chain" id="PRO_5047431550" description="Lipoprotein" evidence="1">
    <location>
        <begin position="29"/>
        <end position="179"/>
    </location>
</feature>
<dbReference type="Proteomes" id="UP001305521">
    <property type="component" value="Chromosome"/>
</dbReference>
<evidence type="ECO:0008006" key="4">
    <source>
        <dbReference type="Google" id="ProtNLM"/>
    </source>
</evidence>
<evidence type="ECO:0000313" key="3">
    <source>
        <dbReference type="Proteomes" id="UP001305521"/>
    </source>
</evidence>
<dbReference type="EMBL" id="CP137852">
    <property type="protein sequence ID" value="WPB86120.1"/>
    <property type="molecule type" value="Genomic_DNA"/>
</dbReference>
<keyword evidence="1" id="KW-0732">Signal</keyword>
<feature type="signal peptide" evidence="1">
    <location>
        <begin position="1"/>
        <end position="28"/>
    </location>
</feature>
<evidence type="ECO:0000313" key="2">
    <source>
        <dbReference type="EMBL" id="WPB86120.1"/>
    </source>
</evidence>
<keyword evidence="3" id="KW-1185">Reference proteome</keyword>
<name>A0ABZ0PKM2_9PROT</name>
<sequence>MTTLLPRRAAFALAALLLAGCSASFGPAATRDGTSRLQPLLLPEDGPLELALPARWVNARTIPSLADSLLLGARPEPPVVGVVALTERSLIGASWTGETRGYVLSFRIPYREIVAIAPVGPRTDIFGNFIGGLSVETNAPRHIALGQPPRTGLYRIFPDEAEIVDMLRERAPQAGTNPQ</sequence>
<evidence type="ECO:0000256" key="1">
    <source>
        <dbReference type="SAM" id="SignalP"/>
    </source>
</evidence>
<reference evidence="2 3" key="1">
    <citation type="submission" date="2023-11" db="EMBL/GenBank/DDBJ databases">
        <title>Arctic aerobic anoxygenic photoheterotroph Sediminicoccus rosea KRV36 adapts its photosynthesis to long days of polar summer.</title>
        <authorList>
            <person name="Tomasch J."/>
            <person name="Kopejtka K."/>
            <person name="Bily T."/>
            <person name="Gardiner A.T."/>
            <person name="Gardian Z."/>
            <person name="Shivaramu S."/>
            <person name="Koblizek M."/>
            <person name="Engelhardt F."/>
            <person name="Kaftan D."/>
        </authorList>
    </citation>
    <scope>NUCLEOTIDE SEQUENCE [LARGE SCALE GENOMIC DNA]</scope>
    <source>
        <strain evidence="2 3">R-30</strain>
    </source>
</reference>
<dbReference type="PROSITE" id="PS51257">
    <property type="entry name" value="PROKAR_LIPOPROTEIN"/>
    <property type="match status" value="1"/>
</dbReference>
<protein>
    <recommendedName>
        <fullName evidence="4">Lipoprotein</fullName>
    </recommendedName>
</protein>
<gene>
    <name evidence="2" type="ORF">R9Z33_04430</name>
</gene>
<organism evidence="2 3">
    <name type="scientific">Sediminicoccus rosea</name>
    <dbReference type="NCBI Taxonomy" id="1225128"/>
    <lineage>
        <taxon>Bacteria</taxon>
        <taxon>Pseudomonadati</taxon>
        <taxon>Pseudomonadota</taxon>
        <taxon>Alphaproteobacteria</taxon>
        <taxon>Acetobacterales</taxon>
        <taxon>Roseomonadaceae</taxon>
        <taxon>Sediminicoccus</taxon>
    </lineage>
</organism>
<proteinExistence type="predicted"/>
<accession>A0ABZ0PKM2</accession>